<keyword evidence="3" id="KW-0808">Transferase</keyword>
<evidence type="ECO:0000256" key="4">
    <source>
        <dbReference type="ARBA" id="ARBA00022692"/>
    </source>
</evidence>
<name>A0A8B9A185_PHODC</name>
<dbReference type="Pfam" id="PF01553">
    <property type="entry name" value="Acyltransferase"/>
    <property type="match status" value="1"/>
</dbReference>
<keyword evidence="6 7" id="KW-0472">Membrane</keyword>
<evidence type="ECO:0000259" key="8">
    <source>
        <dbReference type="SMART" id="SM00563"/>
    </source>
</evidence>
<organism evidence="9 10">
    <name type="scientific">Phoenix dactylifera</name>
    <name type="common">Date palm</name>
    <dbReference type="NCBI Taxonomy" id="42345"/>
    <lineage>
        <taxon>Eukaryota</taxon>
        <taxon>Viridiplantae</taxon>
        <taxon>Streptophyta</taxon>
        <taxon>Embryophyta</taxon>
        <taxon>Tracheophyta</taxon>
        <taxon>Spermatophyta</taxon>
        <taxon>Magnoliopsida</taxon>
        <taxon>Liliopsida</taxon>
        <taxon>Arecaceae</taxon>
        <taxon>Coryphoideae</taxon>
        <taxon>Phoeniceae</taxon>
        <taxon>Phoenix</taxon>
    </lineage>
</organism>
<dbReference type="GeneID" id="120108105"/>
<dbReference type="PANTHER" id="PTHR15486">
    <property type="entry name" value="ANCIENT UBIQUITOUS PROTEIN"/>
    <property type="match status" value="1"/>
</dbReference>
<reference evidence="10" key="1">
    <citation type="submission" date="2025-08" db="UniProtKB">
        <authorList>
            <consortium name="RefSeq"/>
        </authorList>
    </citation>
    <scope>IDENTIFICATION</scope>
    <source>
        <tissue evidence="10">Young leaves</tissue>
    </source>
</reference>
<feature type="transmembrane region" description="Helical" evidence="7">
    <location>
        <begin position="52"/>
        <end position="82"/>
    </location>
</feature>
<keyword evidence="9" id="KW-1185">Reference proteome</keyword>
<dbReference type="PROSITE" id="PS51257">
    <property type="entry name" value="PROKAR_LIPOPROTEIN"/>
    <property type="match status" value="1"/>
</dbReference>
<dbReference type="RefSeq" id="XP_038977588.1">
    <property type="nucleotide sequence ID" value="XM_039121660.1"/>
</dbReference>
<dbReference type="KEGG" id="pda:120108105"/>
<evidence type="ECO:0000313" key="10">
    <source>
        <dbReference type="RefSeq" id="XP_038977588.1"/>
    </source>
</evidence>
<dbReference type="OrthoDB" id="1854593at2759"/>
<feature type="domain" description="Phospholipid/glycerol acyltransferase" evidence="8">
    <location>
        <begin position="315"/>
        <end position="416"/>
    </location>
</feature>
<dbReference type="AlphaFoldDB" id="A0A8B9A185"/>
<evidence type="ECO:0000256" key="3">
    <source>
        <dbReference type="ARBA" id="ARBA00022679"/>
    </source>
</evidence>
<evidence type="ECO:0000256" key="6">
    <source>
        <dbReference type="ARBA" id="ARBA00023136"/>
    </source>
</evidence>
<dbReference type="Proteomes" id="UP000228380">
    <property type="component" value="Unplaced"/>
</dbReference>
<dbReference type="GO" id="GO:0010143">
    <property type="term" value="P:cutin biosynthetic process"/>
    <property type="evidence" value="ECO:0007669"/>
    <property type="project" value="TreeGrafter"/>
</dbReference>
<dbReference type="PANTHER" id="PTHR15486:SF77">
    <property type="entry name" value="OS08G0131300 PROTEIN"/>
    <property type="match status" value="1"/>
</dbReference>
<gene>
    <name evidence="10" type="primary">LOC120108105</name>
</gene>
<dbReference type="SMART" id="SM00563">
    <property type="entry name" value="PlsC"/>
    <property type="match status" value="1"/>
</dbReference>
<evidence type="ECO:0000256" key="2">
    <source>
        <dbReference type="ARBA" id="ARBA00007937"/>
    </source>
</evidence>
<sequence>MPTKPVTMTPFSKLLDSYMPMSSPVATACHGGEERRSIACEFEGALLISRRLFAYFMLVALEAGGPIRALTLLLVFPLLWLLELVGLERMALQLMIFVSTAGLRVDDLKAVAKATLPRFYLEDLRQRAYQVFSSYEGKKFVVTCIPTIMVEPFLKEFLDVDHVIGAELKMFKDCSVGLVASPGVMLGARRLQADKRLGSGLRDKTFMLLCREHHPIPPEETSSPLRRNNYPKPLIFHDGRLMAHPTPLAFLAVILWLPLGALLAIYRILVGVLLPYKIGLVGSAVTGFRIRAQFPKAQHSLNTPAAVGAPNRTGTLYVCNHRTLLDPVIVSTAIQRKVTAVTYSLSRFSEVISPISTIRLTRDRFKDGAVMRSLLNHGDLVVCPEGTTCREPYLLRFSPLFAEIADNIVPVAVTAEGSMFYGTTVRGHKWLDSLFFLMNPRPCYQLHFLESITRDQRSSYEIANGIQRLIGEAVGFECTNFTRKDKYQMLAGHDGADTRR</sequence>
<evidence type="ECO:0000256" key="5">
    <source>
        <dbReference type="ARBA" id="ARBA00022989"/>
    </source>
</evidence>
<feature type="transmembrane region" description="Helical" evidence="7">
    <location>
        <begin position="248"/>
        <end position="269"/>
    </location>
</feature>
<evidence type="ECO:0000313" key="9">
    <source>
        <dbReference type="Proteomes" id="UP000228380"/>
    </source>
</evidence>
<proteinExistence type="inferred from homology"/>
<dbReference type="InterPro" id="IPR056462">
    <property type="entry name" value="HAD_RAM2/GPAT1-8"/>
</dbReference>
<dbReference type="GO" id="GO:0016020">
    <property type="term" value="C:membrane"/>
    <property type="evidence" value="ECO:0007669"/>
    <property type="project" value="UniProtKB-SubCell"/>
</dbReference>
<comment type="similarity">
    <text evidence="2">Belongs to the GPAT/DAPAT family.</text>
</comment>
<evidence type="ECO:0000256" key="1">
    <source>
        <dbReference type="ARBA" id="ARBA00004141"/>
    </source>
</evidence>
<dbReference type="GO" id="GO:0016791">
    <property type="term" value="F:phosphatase activity"/>
    <property type="evidence" value="ECO:0007669"/>
    <property type="project" value="TreeGrafter"/>
</dbReference>
<evidence type="ECO:0000256" key="7">
    <source>
        <dbReference type="SAM" id="Phobius"/>
    </source>
</evidence>
<protein>
    <submittedName>
        <fullName evidence="10">Glycerol-3-phosphate acyltransferase RAM2-like</fullName>
    </submittedName>
</protein>
<keyword evidence="5 7" id="KW-1133">Transmembrane helix</keyword>
<dbReference type="GO" id="GO:0090447">
    <property type="term" value="F:glycerol-3-phosphate 2-O-acyltransferase activity"/>
    <property type="evidence" value="ECO:0007669"/>
    <property type="project" value="TreeGrafter"/>
</dbReference>
<dbReference type="SUPFAM" id="SSF69593">
    <property type="entry name" value="Glycerol-3-phosphate (1)-acyltransferase"/>
    <property type="match status" value="1"/>
</dbReference>
<keyword evidence="4 7" id="KW-0812">Transmembrane</keyword>
<comment type="subcellular location">
    <subcellularLocation>
        <location evidence="1">Membrane</location>
        <topology evidence="1">Multi-pass membrane protein</topology>
    </subcellularLocation>
</comment>
<accession>A0A8B9A185</accession>
<dbReference type="Pfam" id="PF23270">
    <property type="entry name" value="HAD_RAM2_N"/>
    <property type="match status" value="1"/>
</dbReference>
<dbReference type="InterPro" id="IPR002123">
    <property type="entry name" value="Plipid/glycerol_acylTrfase"/>
</dbReference>